<feature type="domain" description="Nudix hydrolase" evidence="3">
    <location>
        <begin position="7"/>
        <end position="137"/>
    </location>
</feature>
<dbReference type="PRINTS" id="PR00502">
    <property type="entry name" value="NUDIXFAMILY"/>
</dbReference>
<dbReference type="PANTHER" id="PTHR43046:SF14">
    <property type="entry name" value="MUTT_NUDIX FAMILY PROTEIN"/>
    <property type="match status" value="1"/>
</dbReference>
<dbReference type="AlphaFoldDB" id="A0A0G0Z6U3"/>
<dbReference type="PANTHER" id="PTHR43046">
    <property type="entry name" value="GDP-MANNOSE MANNOSYL HYDROLASE"/>
    <property type="match status" value="1"/>
</dbReference>
<evidence type="ECO:0000256" key="1">
    <source>
        <dbReference type="ARBA" id="ARBA00001946"/>
    </source>
</evidence>
<evidence type="ECO:0000313" key="5">
    <source>
        <dbReference type="Proteomes" id="UP000033869"/>
    </source>
</evidence>
<dbReference type="EMBL" id="LCBL01000005">
    <property type="protein sequence ID" value="KKS08738.1"/>
    <property type="molecule type" value="Genomic_DNA"/>
</dbReference>
<dbReference type="GO" id="GO:0016787">
    <property type="term" value="F:hydrolase activity"/>
    <property type="evidence" value="ECO:0007669"/>
    <property type="project" value="UniProtKB-KW"/>
</dbReference>
<accession>A0A0G0Z6U3</accession>
<evidence type="ECO:0000259" key="3">
    <source>
        <dbReference type="PROSITE" id="PS51462"/>
    </source>
</evidence>
<dbReference type="Pfam" id="PF00293">
    <property type="entry name" value="NUDIX"/>
    <property type="match status" value="1"/>
</dbReference>
<gene>
    <name evidence="4" type="ORF">UU65_C0005G0049</name>
</gene>
<sequence length="144" mass="16407">MVSQDKLHIIAVTAFIERDGKYLILKRSEDEIVKPGMWTLPGGKVERGESLTASIEREVKEETGLEVEGNIEYVGNSEFTRPDDYHVIIVRFKAKVKAGEVKVPKEDFTDYAWISLDELDKYELIGGVKKDFEELKQGVKCLNQ</sequence>
<name>A0A0G0Z6U3_UNCC2</name>
<dbReference type="PROSITE" id="PS51462">
    <property type="entry name" value="NUDIX"/>
    <property type="match status" value="1"/>
</dbReference>
<organism evidence="4 5">
    <name type="scientific">candidate division CPR2 bacterium GW2011_GWC1_41_48</name>
    <dbReference type="NCBI Taxonomy" id="1618344"/>
    <lineage>
        <taxon>Bacteria</taxon>
        <taxon>Bacteria division CPR2</taxon>
    </lineage>
</organism>
<reference evidence="4 5" key="1">
    <citation type="journal article" date="2015" name="Nature">
        <title>rRNA introns, odd ribosomes, and small enigmatic genomes across a large radiation of phyla.</title>
        <authorList>
            <person name="Brown C.T."/>
            <person name="Hug L.A."/>
            <person name="Thomas B.C."/>
            <person name="Sharon I."/>
            <person name="Castelle C.J."/>
            <person name="Singh A."/>
            <person name="Wilkins M.J."/>
            <person name="Williams K.H."/>
            <person name="Banfield J.F."/>
        </authorList>
    </citation>
    <scope>NUCLEOTIDE SEQUENCE [LARGE SCALE GENOMIC DNA]</scope>
</reference>
<dbReference type="SUPFAM" id="SSF55811">
    <property type="entry name" value="Nudix"/>
    <property type="match status" value="1"/>
</dbReference>
<comment type="caution">
    <text evidence="4">The sequence shown here is derived from an EMBL/GenBank/DDBJ whole genome shotgun (WGS) entry which is preliminary data.</text>
</comment>
<proteinExistence type="predicted"/>
<evidence type="ECO:0000256" key="2">
    <source>
        <dbReference type="ARBA" id="ARBA00022801"/>
    </source>
</evidence>
<keyword evidence="2 4" id="KW-0378">Hydrolase</keyword>
<dbReference type="InterPro" id="IPR020476">
    <property type="entry name" value="Nudix_hydrolase"/>
</dbReference>
<protein>
    <submittedName>
        <fullName evidence="4">Putative hydrolase</fullName>
    </submittedName>
</protein>
<comment type="cofactor">
    <cofactor evidence="1">
        <name>Mg(2+)</name>
        <dbReference type="ChEBI" id="CHEBI:18420"/>
    </cofactor>
</comment>
<dbReference type="InterPro" id="IPR015797">
    <property type="entry name" value="NUDIX_hydrolase-like_dom_sf"/>
</dbReference>
<dbReference type="Gene3D" id="3.90.79.10">
    <property type="entry name" value="Nucleoside Triphosphate Pyrophosphohydrolase"/>
    <property type="match status" value="1"/>
</dbReference>
<evidence type="ECO:0000313" key="4">
    <source>
        <dbReference type="EMBL" id="KKS08738.1"/>
    </source>
</evidence>
<dbReference type="Proteomes" id="UP000033869">
    <property type="component" value="Unassembled WGS sequence"/>
</dbReference>
<dbReference type="InterPro" id="IPR000086">
    <property type="entry name" value="NUDIX_hydrolase_dom"/>
</dbReference>